<dbReference type="EMBL" id="CP037426">
    <property type="protein sequence ID" value="QGT15771.1"/>
    <property type="molecule type" value="Genomic_DNA"/>
</dbReference>
<dbReference type="AlphaFoldDB" id="A0A6I6CIL1"/>
<organism evidence="3 4">
    <name type="scientific">Wolbachia pipientis</name>
    <dbReference type="NCBI Taxonomy" id="955"/>
    <lineage>
        <taxon>Bacteria</taxon>
        <taxon>Pseudomonadati</taxon>
        <taxon>Pseudomonadota</taxon>
        <taxon>Alphaproteobacteria</taxon>
        <taxon>Rickettsiales</taxon>
        <taxon>Anaplasmataceae</taxon>
        <taxon>Wolbachieae</taxon>
        <taxon>Wolbachia</taxon>
    </lineage>
</organism>
<keyword evidence="2" id="KW-1277">Toxin-antitoxin system</keyword>
<dbReference type="InterPro" id="IPR007712">
    <property type="entry name" value="RelE/ParE_toxin"/>
</dbReference>
<accession>A0A6I6CIL1</accession>
<evidence type="ECO:0000256" key="1">
    <source>
        <dbReference type="ARBA" id="ARBA00006226"/>
    </source>
</evidence>
<dbReference type="RefSeq" id="WP_010962380.1">
    <property type="nucleotide sequence ID" value="NZ_CP037426.1"/>
</dbReference>
<comment type="similarity">
    <text evidence="1">Belongs to the RelE toxin family.</text>
</comment>
<reference evidence="3 4" key="1">
    <citation type="submission" date="2019-03" db="EMBL/GenBank/DDBJ databases">
        <title>Wolbachia endosymbiont of Haematobia irritans wIrr.</title>
        <authorList>
            <person name="Parry R.H."/>
            <person name="Asgari S."/>
        </authorList>
    </citation>
    <scope>NUCLEOTIDE SEQUENCE [LARGE SCALE GENOMIC DNA]</scope>
    <source>
        <strain evidence="4">wIrr</strain>
    </source>
</reference>
<dbReference type="SUPFAM" id="SSF143011">
    <property type="entry name" value="RelE-like"/>
    <property type="match status" value="1"/>
</dbReference>
<name>A0A6I6CIL1_WOLPI</name>
<sequence>MKTSGNKQYTIKYLKHVLKRNLPSLPEDVKPSIKDAIKEYLETDPIGNGVLLRKRLKEHRRIKVADDYRIVYRVNTVKRIVIIVSIGHRDNIYKQAILDLLKH</sequence>
<dbReference type="Proteomes" id="UP000422744">
    <property type="component" value="Chromosome"/>
</dbReference>
<protein>
    <submittedName>
        <fullName evidence="3">Type II toxin-antitoxin system RelE/ParE family toxin</fullName>
    </submittedName>
</protein>
<dbReference type="Pfam" id="PF05016">
    <property type="entry name" value="ParE_toxin"/>
    <property type="match status" value="1"/>
</dbReference>
<dbReference type="PANTHER" id="PTHR35601">
    <property type="entry name" value="TOXIN RELE"/>
    <property type="match status" value="1"/>
</dbReference>
<proteinExistence type="inferred from homology"/>
<dbReference type="Gene3D" id="3.30.2310.20">
    <property type="entry name" value="RelE-like"/>
    <property type="match status" value="1"/>
</dbReference>
<dbReference type="GeneID" id="70035615"/>
<evidence type="ECO:0000313" key="4">
    <source>
        <dbReference type="Proteomes" id="UP000422744"/>
    </source>
</evidence>
<dbReference type="PANTHER" id="PTHR35601:SF1">
    <property type="entry name" value="TOXIN RELE"/>
    <property type="match status" value="1"/>
</dbReference>
<evidence type="ECO:0000313" key="3">
    <source>
        <dbReference type="EMBL" id="QGT15771.1"/>
    </source>
</evidence>
<gene>
    <name evidence="3" type="ORF">E0495_00195</name>
</gene>
<dbReference type="InterPro" id="IPR035093">
    <property type="entry name" value="RelE/ParE_toxin_dom_sf"/>
</dbReference>
<evidence type="ECO:0000256" key="2">
    <source>
        <dbReference type="ARBA" id="ARBA00022649"/>
    </source>
</evidence>